<keyword evidence="1 6" id="KW-0479">Metal-binding</keyword>
<organism evidence="8 9">
    <name type="scientific">Rothia mucilaginosa</name>
    <dbReference type="NCBI Taxonomy" id="43675"/>
    <lineage>
        <taxon>Bacteria</taxon>
        <taxon>Bacillati</taxon>
        <taxon>Actinomycetota</taxon>
        <taxon>Actinomycetes</taxon>
        <taxon>Micrococcales</taxon>
        <taxon>Micrococcaceae</taxon>
        <taxon>Rothia</taxon>
    </lineage>
</organism>
<evidence type="ECO:0000256" key="1">
    <source>
        <dbReference type="ARBA" id="ARBA00022723"/>
    </source>
</evidence>
<evidence type="ECO:0000256" key="2">
    <source>
        <dbReference type="ARBA" id="ARBA00022741"/>
    </source>
</evidence>
<dbReference type="GO" id="GO:0140663">
    <property type="term" value="F:ATP-dependent FeS chaperone activity"/>
    <property type="evidence" value="ECO:0007669"/>
    <property type="project" value="InterPro"/>
</dbReference>
<dbReference type="SUPFAM" id="SSF117916">
    <property type="entry name" value="Fe-S cluster assembly (FSCA) domain-like"/>
    <property type="match status" value="1"/>
</dbReference>
<dbReference type="Gene3D" id="3.40.50.300">
    <property type="entry name" value="P-loop containing nucleotide triphosphate hydrolases"/>
    <property type="match status" value="1"/>
</dbReference>
<dbReference type="InterPro" id="IPR002744">
    <property type="entry name" value="MIP18-like"/>
</dbReference>
<dbReference type="InterPro" id="IPR019591">
    <property type="entry name" value="Mrp/NBP35_ATP-bd"/>
</dbReference>
<evidence type="ECO:0000256" key="4">
    <source>
        <dbReference type="ARBA" id="ARBA00023004"/>
    </source>
</evidence>
<dbReference type="Proteomes" id="UP000739069">
    <property type="component" value="Unassembled WGS sequence"/>
</dbReference>
<dbReference type="InterPro" id="IPR033756">
    <property type="entry name" value="YlxH/NBP35"/>
</dbReference>
<dbReference type="AlphaFoldDB" id="A0A943T9L4"/>
<evidence type="ECO:0000256" key="3">
    <source>
        <dbReference type="ARBA" id="ARBA00022840"/>
    </source>
</evidence>
<dbReference type="RefSeq" id="WP_303947484.1">
    <property type="nucleotide sequence ID" value="NZ_JAGZXI010000003.1"/>
</dbReference>
<dbReference type="GO" id="GO:0051539">
    <property type="term" value="F:4 iron, 4 sulfur cluster binding"/>
    <property type="evidence" value="ECO:0007669"/>
    <property type="project" value="TreeGrafter"/>
</dbReference>
<reference evidence="8" key="1">
    <citation type="submission" date="2021-02" db="EMBL/GenBank/DDBJ databases">
        <title>Infant gut strain persistence is associated with maternal origin, phylogeny, and functional potential including surface adhesion and iron acquisition.</title>
        <authorList>
            <person name="Lou Y.C."/>
        </authorList>
    </citation>
    <scope>NUCLEOTIDE SEQUENCE</scope>
    <source>
        <strain evidence="8">L1_008_092G1_dasL1_008_092G1_concoct_16</strain>
    </source>
</reference>
<comment type="caution">
    <text evidence="8">The sequence shown here is derived from an EMBL/GenBank/DDBJ whole genome shotgun (WGS) entry which is preliminary data.</text>
</comment>
<keyword evidence="6" id="KW-0378">Hydrolase</keyword>
<keyword evidence="4 6" id="KW-0408">Iron</keyword>
<accession>A0A943T9L4</accession>
<evidence type="ECO:0000256" key="5">
    <source>
        <dbReference type="ARBA" id="ARBA00023014"/>
    </source>
</evidence>
<evidence type="ECO:0000313" key="9">
    <source>
        <dbReference type="Proteomes" id="UP000739069"/>
    </source>
</evidence>
<dbReference type="InterPro" id="IPR044304">
    <property type="entry name" value="NUBPL-like"/>
</dbReference>
<dbReference type="GO" id="GO:0046872">
    <property type="term" value="F:metal ion binding"/>
    <property type="evidence" value="ECO:0007669"/>
    <property type="project" value="UniProtKB-KW"/>
</dbReference>
<dbReference type="EMBL" id="JAGZXI010000003">
    <property type="protein sequence ID" value="MBS6634634.1"/>
    <property type="molecule type" value="Genomic_DNA"/>
</dbReference>
<name>A0A943T9L4_9MICC</name>
<feature type="domain" description="MIP18 family-like" evidence="7">
    <location>
        <begin position="9"/>
        <end position="90"/>
    </location>
</feature>
<gene>
    <name evidence="8" type="ORF">KH265_03065</name>
</gene>
<sequence>MSADNPLQDALYAALARVEDPELRRPITELGMVETALVHPELDERGEPIPSRHWAEVKVLLTIEGCPLKNTIEQQVREAAATVEGIERVQLQVGAMNPQQRSALRSMLKPERTNPFTAPGSLTRVFGVVSGKGGVGKSSMTANLAAAFASRGLSVGIIDADVHGFSIPGLLGITDAPTRLDDLILPPTVDVPAPARLWGDAQVGGGFIRVISIGMFLKGNEPVAWRGPMLHRALEQFIMDVHFGALDVLLLDLPPGTGDIAISMAQLLPNAELVLISTPQHAAVDVAERAGTLSLQTGQKVVGVVENMAAMTLPDGTVLDMFGSGGGQVLADRLTEALSYPVPLLGSVPLDVNLRTGGDEGMPVVWGRPDSATAEEIQSIASQLLHSGESRAGQSLPLFV</sequence>
<proteinExistence type="inferred from homology"/>
<dbReference type="SUPFAM" id="SSF52540">
    <property type="entry name" value="P-loop containing nucleoside triphosphate hydrolases"/>
    <property type="match status" value="1"/>
</dbReference>
<dbReference type="Pfam" id="PF01883">
    <property type="entry name" value="FeS_assembly_P"/>
    <property type="match status" value="1"/>
</dbReference>
<keyword evidence="3 6" id="KW-0067">ATP-binding</keyword>
<dbReference type="GO" id="GO:0016887">
    <property type="term" value="F:ATP hydrolysis activity"/>
    <property type="evidence" value="ECO:0007669"/>
    <property type="project" value="UniProtKB-UniRule"/>
</dbReference>
<protein>
    <recommendedName>
        <fullName evidence="6">Iron-sulfur cluster carrier protein</fullName>
    </recommendedName>
</protein>
<dbReference type="Pfam" id="PF10609">
    <property type="entry name" value="ParA"/>
    <property type="match status" value="1"/>
</dbReference>
<dbReference type="InterPro" id="IPR027417">
    <property type="entry name" value="P-loop_NTPase"/>
</dbReference>
<dbReference type="PANTHER" id="PTHR42961">
    <property type="entry name" value="IRON-SULFUR PROTEIN NUBPL"/>
    <property type="match status" value="1"/>
</dbReference>
<evidence type="ECO:0000313" key="8">
    <source>
        <dbReference type="EMBL" id="MBS6634634.1"/>
    </source>
</evidence>
<dbReference type="InterPro" id="IPR034904">
    <property type="entry name" value="FSCA_dom_sf"/>
</dbReference>
<keyword evidence="5 6" id="KW-0411">Iron-sulfur</keyword>
<comment type="subunit">
    <text evidence="6">Homodimer.</text>
</comment>
<dbReference type="GO" id="GO:0016226">
    <property type="term" value="P:iron-sulfur cluster assembly"/>
    <property type="evidence" value="ECO:0007669"/>
    <property type="project" value="InterPro"/>
</dbReference>
<keyword evidence="2 6" id="KW-0547">Nucleotide-binding</keyword>
<evidence type="ECO:0000256" key="6">
    <source>
        <dbReference type="HAMAP-Rule" id="MF_02040"/>
    </source>
</evidence>
<dbReference type="HAMAP" id="MF_02040">
    <property type="entry name" value="Mrp_NBP35"/>
    <property type="match status" value="1"/>
</dbReference>
<evidence type="ECO:0000259" key="7">
    <source>
        <dbReference type="Pfam" id="PF01883"/>
    </source>
</evidence>
<dbReference type="PANTHER" id="PTHR42961:SF2">
    <property type="entry name" value="IRON-SULFUR PROTEIN NUBPL"/>
    <property type="match status" value="1"/>
</dbReference>
<dbReference type="Gene3D" id="3.30.300.130">
    <property type="entry name" value="Fe-S cluster assembly (FSCA)"/>
    <property type="match status" value="1"/>
</dbReference>
<comment type="similarity">
    <text evidence="6">Belongs to the Mrp/NBP35 ATP-binding proteins family.</text>
</comment>
<comment type="function">
    <text evidence="6">Binds and transfers iron-sulfur (Fe-S) clusters to target apoproteins. Can hydrolyze ATP.</text>
</comment>
<feature type="binding site" evidence="6">
    <location>
        <begin position="131"/>
        <end position="138"/>
    </location>
    <ligand>
        <name>ATP</name>
        <dbReference type="ChEBI" id="CHEBI:30616"/>
    </ligand>
</feature>
<dbReference type="GO" id="GO:0005524">
    <property type="term" value="F:ATP binding"/>
    <property type="evidence" value="ECO:0007669"/>
    <property type="project" value="UniProtKB-UniRule"/>
</dbReference>